<evidence type="ECO:0000256" key="1">
    <source>
        <dbReference type="SAM" id="SignalP"/>
    </source>
</evidence>
<dbReference type="GO" id="GO:0004519">
    <property type="term" value="F:endonuclease activity"/>
    <property type="evidence" value="ECO:0007669"/>
    <property type="project" value="UniProtKB-KW"/>
</dbReference>
<organism evidence="4 8">
    <name type="scientific">Streptococcus suis</name>
    <dbReference type="NCBI Taxonomy" id="1307"/>
    <lineage>
        <taxon>Bacteria</taxon>
        <taxon>Bacillati</taxon>
        <taxon>Bacillota</taxon>
        <taxon>Bacilli</taxon>
        <taxon>Lactobacillales</taxon>
        <taxon>Streptococcaceae</taxon>
        <taxon>Streptococcus</taxon>
    </lineage>
</organism>
<gene>
    <name evidence="4" type="ORF">ERS132406_00698</name>
    <name evidence="3" type="ORF">ERS132462_00951</name>
    <name evidence="5" type="ORF">ERS132551_01507</name>
</gene>
<dbReference type="RefSeq" id="WP_044670946.1">
    <property type="nucleotide sequence ID" value="NZ_AP023391.1"/>
</dbReference>
<dbReference type="Pfam" id="PF13930">
    <property type="entry name" value="Endonuclea_NS_2"/>
    <property type="match status" value="1"/>
</dbReference>
<accession>A0A0Z8F4F3</accession>
<dbReference type="Gene3D" id="3.40.570.10">
    <property type="entry name" value="Extracellular Endonuclease, subunit A"/>
    <property type="match status" value="1"/>
</dbReference>
<evidence type="ECO:0000313" key="8">
    <source>
        <dbReference type="Proteomes" id="UP000072083"/>
    </source>
</evidence>
<keyword evidence="4" id="KW-0378">Hydrolase</keyword>
<reference evidence="6 7" key="1">
    <citation type="submission" date="2016-02" db="EMBL/GenBank/DDBJ databases">
        <authorList>
            <consortium name="Pathogen Informatics"/>
        </authorList>
    </citation>
    <scope>NUCLEOTIDE SEQUENCE [LARGE SCALE GENOMIC DNA]</scope>
    <source>
        <strain evidence="3 7">LSS100</strain>
        <strain evidence="4 8">LSS44</strain>
        <strain evidence="5 6">SS1062</strain>
    </source>
</reference>
<dbReference type="EMBL" id="FIKT01000018">
    <property type="protein sequence ID" value="CYX14620.1"/>
    <property type="molecule type" value="Genomic_DNA"/>
</dbReference>
<dbReference type="AlphaFoldDB" id="A0A0Z8F4F3"/>
<name>A0A0Z8F4F3_STRSU</name>
<dbReference type="SMART" id="SM00892">
    <property type="entry name" value="Endonuclease_NS"/>
    <property type="match status" value="1"/>
</dbReference>
<dbReference type="Proteomes" id="UP000072003">
    <property type="component" value="Unassembled WGS sequence"/>
</dbReference>
<dbReference type="GO" id="GO:0046872">
    <property type="term" value="F:metal ion binding"/>
    <property type="evidence" value="ECO:0007669"/>
    <property type="project" value="InterPro"/>
</dbReference>
<keyword evidence="4" id="KW-0255">Endonuclease</keyword>
<dbReference type="EMBL" id="FIFN01000007">
    <property type="protein sequence ID" value="CYU07871.1"/>
    <property type="molecule type" value="Genomic_DNA"/>
</dbReference>
<dbReference type="EMBL" id="FIGZ01000005">
    <property type="protein sequence ID" value="CYU73581.1"/>
    <property type="molecule type" value="Genomic_DNA"/>
</dbReference>
<evidence type="ECO:0000313" key="7">
    <source>
        <dbReference type="Proteomes" id="UP000072003"/>
    </source>
</evidence>
<dbReference type="InterPro" id="IPR044927">
    <property type="entry name" value="Endonuclea_NS_2"/>
</dbReference>
<dbReference type="Proteomes" id="UP000071962">
    <property type="component" value="Unassembled WGS sequence"/>
</dbReference>
<proteinExistence type="predicted"/>
<dbReference type="GO" id="GO:0016787">
    <property type="term" value="F:hydrolase activity"/>
    <property type="evidence" value="ECO:0007669"/>
    <property type="project" value="InterPro"/>
</dbReference>
<evidence type="ECO:0000313" key="3">
    <source>
        <dbReference type="EMBL" id="CYU07871.1"/>
    </source>
</evidence>
<keyword evidence="4" id="KW-0540">Nuclease</keyword>
<feature type="domain" description="DNA/RNA non-specific endonuclease/pyrophosphatase/phosphodiesterase" evidence="2">
    <location>
        <begin position="61"/>
        <end position="253"/>
    </location>
</feature>
<dbReference type="Proteomes" id="UP000072083">
    <property type="component" value="Unassembled WGS sequence"/>
</dbReference>
<evidence type="ECO:0000313" key="5">
    <source>
        <dbReference type="EMBL" id="CYX14620.1"/>
    </source>
</evidence>
<dbReference type="GO" id="GO:0003676">
    <property type="term" value="F:nucleic acid binding"/>
    <property type="evidence" value="ECO:0007669"/>
    <property type="project" value="InterPro"/>
</dbReference>
<dbReference type="InterPro" id="IPR001604">
    <property type="entry name" value="Endo_G_ENPP1-like_dom"/>
</dbReference>
<evidence type="ECO:0000313" key="6">
    <source>
        <dbReference type="Proteomes" id="UP000071962"/>
    </source>
</evidence>
<feature type="chain" id="PRO_5014243171" evidence="1">
    <location>
        <begin position="31"/>
        <end position="255"/>
    </location>
</feature>
<keyword evidence="1" id="KW-0732">Signal</keyword>
<evidence type="ECO:0000313" key="4">
    <source>
        <dbReference type="EMBL" id="CYU73581.1"/>
    </source>
</evidence>
<dbReference type="InterPro" id="IPR044929">
    <property type="entry name" value="DNA/RNA_non-sp_Endonuclease_sf"/>
</dbReference>
<sequence length="255" mass="28860">MSTQYRCIWKKLAIALLIFVTAFSAIPSQASTGKRIKKFPSTSHIELRTDVSNIPGTLPFDGQNRQLSLGELDSLNRPTYAHIQLRDQDEPTLTRETLTYNPVGWFNYKVPYNGKKTWLMNRGHLVGYQFSGLNNEARNLVTMTAYLNTGALSGANDSNPEGMLYYENRLDSWLALHPNYWLDYKVTPVYQDDELVPRQVILQYVGIDSEGQALQIRLGGEKEVVDNYGITTVTLENVSPLAEINYETGMSPTIR</sequence>
<protein>
    <submittedName>
        <fullName evidence="4">DNA/RNA non-specific endonuclease</fullName>
    </submittedName>
</protein>
<feature type="signal peptide" evidence="1">
    <location>
        <begin position="1"/>
        <end position="30"/>
    </location>
</feature>
<evidence type="ECO:0000259" key="2">
    <source>
        <dbReference type="SMART" id="SM00892"/>
    </source>
</evidence>